<organism evidence="2">
    <name type="scientific">Cacopsylla melanoneura</name>
    <dbReference type="NCBI Taxonomy" id="428564"/>
    <lineage>
        <taxon>Eukaryota</taxon>
        <taxon>Metazoa</taxon>
        <taxon>Ecdysozoa</taxon>
        <taxon>Arthropoda</taxon>
        <taxon>Hexapoda</taxon>
        <taxon>Insecta</taxon>
        <taxon>Pterygota</taxon>
        <taxon>Neoptera</taxon>
        <taxon>Paraneoptera</taxon>
        <taxon>Hemiptera</taxon>
        <taxon>Sternorrhyncha</taxon>
        <taxon>Psylloidea</taxon>
        <taxon>Psyllidae</taxon>
        <taxon>Psyllinae</taxon>
        <taxon>Cacopsylla</taxon>
    </lineage>
</organism>
<name>A0A8D8PMG9_9HEMI</name>
<dbReference type="AlphaFoldDB" id="A0A8D8PMG9"/>
<dbReference type="EMBL" id="HBUF01003887">
    <property type="protein sequence ID" value="CAG6606533.1"/>
    <property type="molecule type" value="Transcribed_RNA"/>
</dbReference>
<feature type="region of interest" description="Disordered" evidence="1">
    <location>
        <begin position="1"/>
        <end position="21"/>
    </location>
</feature>
<proteinExistence type="predicted"/>
<protein>
    <submittedName>
        <fullName evidence="2">Uncharacterized protein</fullName>
    </submittedName>
</protein>
<evidence type="ECO:0000313" key="2">
    <source>
        <dbReference type="EMBL" id="CAG6606533.1"/>
    </source>
</evidence>
<sequence length="99" mass="11354">MLPMTQSKTGGEREKETPNDELNKNFAEIDLLNKKGHKVSLSISLYFLSLARSGSPSLTRSLYINKLKLVPSQESKWFPLNRIQRDSEHRAPFGYCNQQ</sequence>
<accession>A0A8D8PMG9</accession>
<feature type="compositionally biased region" description="Basic and acidic residues" evidence="1">
    <location>
        <begin position="10"/>
        <end position="21"/>
    </location>
</feature>
<reference evidence="2" key="1">
    <citation type="submission" date="2021-05" db="EMBL/GenBank/DDBJ databases">
        <authorList>
            <person name="Alioto T."/>
            <person name="Alioto T."/>
            <person name="Gomez Garrido J."/>
        </authorList>
    </citation>
    <scope>NUCLEOTIDE SEQUENCE</scope>
</reference>
<evidence type="ECO:0000256" key="1">
    <source>
        <dbReference type="SAM" id="MobiDB-lite"/>
    </source>
</evidence>